<dbReference type="PANTHER" id="PTHR43335">
    <property type="entry name" value="ABC TRANSPORTER, ATP-BINDING PROTEIN"/>
    <property type="match status" value="1"/>
</dbReference>
<reference evidence="6 7" key="1">
    <citation type="submission" date="2021-08" db="EMBL/GenBank/DDBJ databases">
        <title>Nocardioides bacterium WL0053 sp. nov., isolated from the sediment.</title>
        <authorList>
            <person name="Wang L."/>
            <person name="Zhang D."/>
            <person name="Zhang A."/>
        </authorList>
    </citation>
    <scope>NUCLEOTIDE SEQUENCE [LARGE SCALE GENOMIC DNA]</scope>
    <source>
        <strain evidence="6 7">WL0053</strain>
    </source>
</reference>
<gene>
    <name evidence="6" type="ORF">K1X13_09890</name>
</gene>
<keyword evidence="7" id="KW-1185">Reference proteome</keyword>
<evidence type="ECO:0000313" key="6">
    <source>
        <dbReference type="EMBL" id="MBY9075130.1"/>
    </source>
</evidence>
<keyword evidence="2" id="KW-0813">Transport</keyword>
<keyword evidence="3" id="KW-0547">Nucleotide-binding</keyword>
<evidence type="ECO:0000313" key="7">
    <source>
        <dbReference type="Proteomes" id="UP000754710"/>
    </source>
</evidence>
<accession>A0ABS7RMM4</accession>
<dbReference type="PROSITE" id="PS50893">
    <property type="entry name" value="ABC_TRANSPORTER_2"/>
    <property type="match status" value="1"/>
</dbReference>
<dbReference type="GO" id="GO:0005524">
    <property type="term" value="F:ATP binding"/>
    <property type="evidence" value="ECO:0007669"/>
    <property type="project" value="UniProtKB-KW"/>
</dbReference>
<dbReference type="Gene3D" id="3.40.50.300">
    <property type="entry name" value="P-loop containing nucleotide triphosphate hydrolases"/>
    <property type="match status" value="1"/>
</dbReference>
<dbReference type="SUPFAM" id="SSF52540">
    <property type="entry name" value="P-loop containing nucleoside triphosphate hydrolases"/>
    <property type="match status" value="1"/>
</dbReference>
<comment type="similarity">
    <text evidence="1">Belongs to the ABC transporter superfamily.</text>
</comment>
<dbReference type="InterPro" id="IPR003593">
    <property type="entry name" value="AAA+_ATPase"/>
</dbReference>
<dbReference type="InterPro" id="IPR027417">
    <property type="entry name" value="P-loop_NTPase"/>
</dbReference>
<keyword evidence="4 6" id="KW-0067">ATP-binding</keyword>
<evidence type="ECO:0000256" key="4">
    <source>
        <dbReference type="ARBA" id="ARBA00022840"/>
    </source>
</evidence>
<organism evidence="6 7">
    <name type="scientific">Nocardioides jiangsuensis</name>
    <dbReference type="NCBI Taxonomy" id="2866161"/>
    <lineage>
        <taxon>Bacteria</taxon>
        <taxon>Bacillati</taxon>
        <taxon>Actinomycetota</taxon>
        <taxon>Actinomycetes</taxon>
        <taxon>Propionibacteriales</taxon>
        <taxon>Nocardioidaceae</taxon>
        <taxon>Nocardioides</taxon>
    </lineage>
</organism>
<dbReference type="SMART" id="SM00382">
    <property type="entry name" value="AAA"/>
    <property type="match status" value="1"/>
</dbReference>
<dbReference type="InterPro" id="IPR003439">
    <property type="entry name" value="ABC_transporter-like_ATP-bd"/>
</dbReference>
<dbReference type="EMBL" id="JAIEZQ010000002">
    <property type="protein sequence ID" value="MBY9075130.1"/>
    <property type="molecule type" value="Genomic_DNA"/>
</dbReference>
<comment type="caution">
    <text evidence="6">The sequence shown here is derived from an EMBL/GenBank/DDBJ whole genome shotgun (WGS) entry which is preliminary data.</text>
</comment>
<dbReference type="InterPro" id="IPR017871">
    <property type="entry name" value="ABC_transporter-like_CS"/>
</dbReference>
<evidence type="ECO:0000259" key="5">
    <source>
        <dbReference type="PROSITE" id="PS50893"/>
    </source>
</evidence>
<dbReference type="Proteomes" id="UP000754710">
    <property type="component" value="Unassembled WGS sequence"/>
</dbReference>
<proteinExistence type="inferred from homology"/>
<dbReference type="Pfam" id="PF00005">
    <property type="entry name" value="ABC_tran"/>
    <property type="match status" value="1"/>
</dbReference>
<evidence type="ECO:0000256" key="3">
    <source>
        <dbReference type="ARBA" id="ARBA00022741"/>
    </source>
</evidence>
<dbReference type="RefSeq" id="WP_221024921.1">
    <property type="nucleotide sequence ID" value="NZ_JAIEZQ010000002.1"/>
</dbReference>
<evidence type="ECO:0000256" key="1">
    <source>
        <dbReference type="ARBA" id="ARBA00005417"/>
    </source>
</evidence>
<sequence>MTREGLRIDVVGLTKMFGAFKAVDDLSFSVQPGVVTGFLGPNGAGKTTTLRCLLGLLAPTAGSATIGGHRYRDLPDPIGTVGAALEASSFHPGRTARAHLEVMALGAGIDPRRAGEMLAQVGLTEVADKRVGGYSLGMRQRLGLAAALLGDPPVLILDEPANGLDPAGIAWLREFLRALAREGRTVLISSHVLSEVQRTVDEVVVLARGRLVRQGRLADLDSGPRDVLVRTPEPAKLRDALAAASLTVTEDGSGRLRVGGGTTERVGHAAYVAGVELHELVAEASHLERTFLELTEGDRTP</sequence>
<evidence type="ECO:0000256" key="2">
    <source>
        <dbReference type="ARBA" id="ARBA00022448"/>
    </source>
</evidence>
<protein>
    <submittedName>
        <fullName evidence="6">ATP-binding cassette domain-containing protein</fullName>
    </submittedName>
</protein>
<dbReference type="PROSITE" id="PS00211">
    <property type="entry name" value="ABC_TRANSPORTER_1"/>
    <property type="match status" value="1"/>
</dbReference>
<name>A0ABS7RMM4_9ACTN</name>
<feature type="domain" description="ABC transporter" evidence="5">
    <location>
        <begin position="8"/>
        <end position="233"/>
    </location>
</feature>
<dbReference type="PANTHER" id="PTHR43335:SF4">
    <property type="entry name" value="ABC TRANSPORTER, ATP-BINDING PROTEIN"/>
    <property type="match status" value="1"/>
</dbReference>